<dbReference type="PATRIC" id="fig|931089.4.peg.2289"/>
<dbReference type="AlphaFoldDB" id="A0A0M3QA00"/>
<dbReference type="Pfam" id="PF13556">
    <property type="entry name" value="HTH_30"/>
    <property type="match status" value="1"/>
</dbReference>
<dbReference type="InterPro" id="IPR042070">
    <property type="entry name" value="PucR_C-HTH_sf"/>
</dbReference>
<dbReference type="Proteomes" id="UP000068067">
    <property type="component" value="Chromosome"/>
</dbReference>
<dbReference type="InterPro" id="IPR051448">
    <property type="entry name" value="CdaR-like_regulators"/>
</dbReference>
<dbReference type="PANTHER" id="PTHR33744">
    <property type="entry name" value="CARBOHYDRATE DIACID REGULATOR"/>
    <property type="match status" value="1"/>
</dbReference>
<dbReference type="STRING" id="931089.CDES_11310"/>
<protein>
    <submittedName>
        <fullName evidence="3">Regulator of polyketide synthase expression</fullName>
    </submittedName>
</protein>
<evidence type="ECO:0000313" key="3">
    <source>
        <dbReference type="EMBL" id="ALC06629.1"/>
    </source>
</evidence>
<dbReference type="InterPro" id="IPR025751">
    <property type="entry name" value="RsbRD_N_dom"/>
</dbReference>
<accession>A0A0M3QA00</accession>
<dbReference type="EMBL" id="CP009220">
    <property type="protein sequence ID" value="ALC06629.1"/>
    <property type="molecule type" value="Genomic_DNA"/>
</dbReference>
<sequence length="394" mass="43297">MEDVRSVTPADSADGKPTERWEELLDRLAADAEAISDRTAEKLLATIPGYEEVKAESVKQSSLRNSALTIRLIKAGAQPQPADLPEATMLAEERISQHVPLGSVLSGFRTSLSDILQHMVDLGPEYDIDPRRMLRWSTMMWAINDVFSTRATLVYRDHEISQAVADSVRRSEWIGKAVAEGAPMSELLWGAAMYDVPADAPLRALAAATADNPDAEKKIQEWARRAGVRVLTSVRPSVIVGIVIGRPNLSVAGPNFAIGLGGARVLSKLYLSYADASLVLKAADGLGLKSVVKAQDLTWKLAIHSSPRVTEILAKKYLDPLRESGEFAQDIIESLQAYLDNQMNIPAAAKSIPVHVNTLRYRLRRFEELTNTHVGDVRTLIEVAWVLEAIKKDF</sequence>
<evidence type="ECO:0000313" key="4">
    <source>
        <dbReference type="Proteomes" id="UP000068067"/>
    </source>
</evidence>
<dbReference type="PANTHER" id="PTHR33744:SF1">
    <property type="entry name" value="DNA-BINDING TRANSCRIPTIONAL ACTIVATOR ADER"/>
    <property type="match status" value="1"/>
</dbReference>
<dbReference type="RefSeq" id="WP_053545545.1">
    <property type="nucleotide sequence ID" value="NZ_CP009220.1"/>
</dbReference>
<feature type="domain" description="RsbT co-antagonist protein RsbRD N-terminal" evidence="2">
    <location>
        <begin position="34"/>
        <end position="170"/>
    </location>
</feature>
<dbReference type="Pfam" id="PF14361">
    <property type="entry name" value="RsbRD_N"/>
    <property type="match status" value="1"/>
</dbReference>
<reference evidence="3 4" key="1">
    <citation type="submission" date="2014-08" db="EMBL/GenBank/DDBJ databases">
        <title>Complete genome sequence of Corynebacterium deserti GIMN1.010 (=DSM 45689), isolated from desert sand in western China.</title>
        <authorList>
            <person name="Ruckert C."/>
            <person name="Albersmeier A."/>
            <person name="Kalinowski J."/>
        </authorList>
    </citation>
    <scope>NUCLEOTIDE SEQUENCE [LARGE SCALE GENOMIC DNA]</scope>
    <source>
        <strain evidence="3 4">GIMN1.010</strain>
    </source>
</reference>
<feature type="domain" description="PucR C-terminal helix-turn-helix" evidence="1">
    <location>
        <begin position="332"/>
        <end position="388"/>
    </location>
</feature>
<proteinExistence type="predicted"/>
<evidence type="ECO:0000259" key="2">
    <source>
        <dbReference type="Pfam" id="PF14361"/>
    </source>
</evidence>
<dbReference type="OrthoDB" id="3190266at2"/>
<name>A0A0M3QA00_9CORY</name>
<evidence type="ECO:0000259" key="1">
    <source>
        <dbReference type="Pfam" id="PF13556"/>
    </source>
</evidence>
<dbReference type="InterPro" id="IPR025736">
    <property type="entry name" value="PucR_C-HTH_dom"/>
</dbReference>
<organism evidence="3 4">
    <name type="scientific">Corynebacterium deserti GIMN1.010</name>
    <dbReference type="NCBI Taxonomy" id="931089"/>
    <lineage>
        <taxon>Bacteria</taxon>
        <taxon>Bacillati</taxon>
        <taxon>Actinomycetota</taxon>
        <taxon>Actinomycetes</taxon>
        <taxon>Mycobacteriales</taxon>
        <taxon>Corynebacteriaceae</taxon>
        <taxon>Corynebacterium</taxon>
    </lineage>
</organism>
<keyword evidence="4" id="KW-1185">Reference proteome</keyword>
<dbReference type="Gene3D" id="1.10.10.2840">
    <property type="entry name" value="PucR C-terminal helix-turn-helix domain"/>
    <property type="match status" value="1"/>
</dbReference>
<gene>
    <name evidence="3" type="ORF">CDES_11310</name>
</gene>
<dbReference type="KEGG" id="cdx:CDES_11310"/>